<accession>A0A6A7C133</accession>
<dbReference type="Proteomes" id="UP000799421">
    <property type="component" value="Unassembled WGS sequence"/>
</dbReference>
<organism evidence="1 2">
    <name type="scientific">Piedraia hortae CBS 480.64</name>
    <dbReference type="NCBI Taxonomy" id="1314780"/>
    <lineage>
        <taxon>Eukaryota</taxon>
        <taxon>Fungi</taxon>
        <taxon>Dikarya</taxon>
        <taxon>Ascomycota</taxon>
        <taxon>Pezizomycotina</taxon>
        <taxon>Dothideomycetes</taxon>
        <taxon>Dothideomycetidae</taxon>
        <taxon>Capnodiales</taxon>
        <taxon>Piedraiaceae</taxon>
        <taxon>Piedraia</taxon>
    </lineage>
</organism>
<gene>
    <name evidence="1" type="ORF">K470DRAFT_257122</name>
</gene>
<dbReference type="EMBL" id="MU005974">
    <property type="protein sequence ID" value="KAF2861210.1"/>
    <property type="molecule type" value="Genomic_DNA"/>
</dbReference>
<protein>
    <submittedName>
        <fullName evidence="1">Uncharacterized protein</fullName>
    </submittedName>
</protein>
<keyword evidence="2" id="KW-1185">Reference proteome</keyword>
<evidence type="ECO:0000313" key="1">
    <source>
        <dbReference type="EMBL" id="KAF2861210.1"/>
    </source>
</evidence>
<reference evidence="1" key="1">
    <citation type="journal article" date="2020" name="Stud. Mycol.">
        <title>101 Dothideomycetes genomes: a test case for predicting lifestyles and emergence of pathogens.</title>
        <authorList>
            <person name="Haridas S."/>
            <person name="Albert R."/>
            <person name="Binder M."/>
            <person name="Bloem J."/>
            <person name="Labutti K."/>
            <person name="Salamov A."/>
            <person name="Andreopoulos B."/>
            <person name="Baker S."/>
            <person name="Barry K."/>
            <person name="Bills G."/>
            <person name="Bluhm B."/>
            <person name="Cannon C."/>
            <person name="Castanera R."/>
            <person name="Culley D."/>
            <person name="Daum C."/>
            <person name="Ezra D."/>
            <person name="Gonzalez J."/>
            <person name="Henrissat B."/>
            <person name="Kuo A."/>
            <person name="Liang C."/>
            <person name="Lipzen A."/>
            <person name="Lutzoni F."/>
            <person name="Magnuson J."/>
            <person name="Mondo S."/>
            <person name="Nolan M."/>
            <person name="Ohm R."/>
            <person name="Pangilinan J."/>
            <person name="Park H.-J."/>
            <person name="Ramirez L."/>
            <person name="Alfaro M."/>
            <person name="Sun H."/>
            <person name="Tritt A."/>
            <person name="Yoshinaga Y."/>
            <person name="Zwiers L.-H."/>
            <person name="Turgeon B."/>
            <person name="Goodwin S."/>
            <person name="Spatafora J."/>
            <person name="Crous P."/>
            <person name="Grigoriev I."/>
        </authorList>
    </citation>
    <scope>NUCLEOTIDE SEQUENCE</scope>
    <source>
        <strain evidence="1">CBS 480.64</strain>
    </source>
</reference>
<proteinExistence type="predicted"/>
<sequence>MEGQICTIDDKSWLASGKLLISRETTGPSEAENRIPSIEEGETVSYSFRELADNGPVPQTQPDKPIPFPMVYSAGTYSAGKIGYAYLKAALIEPSDNKVTREHVTLEAISHIAPRSGLEVPRSLYHGEWDDRYLFIVNAMKGQTLNRAWTTMEHGRKADCMRQVANFKVL</sequence>
<dbReference type="OrthoDB" id="5404599at2759"/>
<evidence type="ECO:0000313" key="2">
    <source>
        <dbReference type="Proteomes" id="UP000799421"/>
    </source>
</evidence>
<name>A0A6A7C133_9PEZI</name>
<dbReference type="AlphaFoldDB" id="A0A6A7C133"/>